<dbReference type="AlphaFoldDB" id="A0A3E1R6A3"/>
<feature type="domain" description="DUF4124" evidence="3">
    <location>
        <begin position="21"/>
        <end position="64"/>
    </location>
</feature>
<reference evidence="4 5" key="1">
    <citation type="submission" date="2018-05" db="EMBL/GenBank/DDBJ databases">
        <title>Rhodoferax soyangensis sp.nov., isolated from an oligotrophic freshwater lake.</title>
        <authorList>
            <person name="Park M."/>
        </authorList>
    </citation>
    <scope>NUCLEOTIDE SEQUENCE [LARGE SCALE GENOMIC DNA]</scope>
    <source>
        <strain evidence="4 5">IMCC26218</strain>
    </source>
</reference>
<dbReference type="EMBL" id="QFZK01000029">
    <property type="protein sequence ID" value="RFO94827.1"/>
    <property type="molecule type" value="Genomic_DNA"/>
</dbReference>
<feature type="region of interest" description="Disordered" evidence="1">
    <location>
        <begin position="72"/>
        <end position="93"/>
    </location>
</feature>
<evidence type="ECO:0000256" key="2">
    <source>
        <dbReference type="SAM" id="SignalP"/>
    </source>
</evidence>
<feature type="chain" id="PRO_5017606308" evidence="2">
    <location>
        <begin position="16"/>
        <end position="205"/>
    </location>
</feature>
<keyword evidence="2" id="KW-0732">Signal</keyword>
<evidence type="ECO:0000313" key="5">
    <source>
        <dbReference type="Proteomes" id="UP000260665"/>
    </source>
</evidence>
<evidence type="ECO:0000313" key="4">
    <source>
        <dbReference type="EMBL" id="RFO94827.1"/>
    </source>
</evidence>
<feature type="signal peptide" evidence="2">
    <location>
        <begin position="1"/>
        <end position="15"/>
    </location>
</feature>
<sequence length="205" mass="23205">MLAVAVCSAPFLAWAQGTVVGGIYTCVDAQGRKLTSDRPIPECLDREQKVLNPSGTVAQKIGPSLTAAERAQKEAKDKQEQEANNRTAEDRRRDKALLMRFPNRAAHDRERAEAVAQSVAAAKVAVARLSELGVQRKKLDDEMEFYRKDPTKAPQYLRRQVEENNLNMDAQKRLILDQEEETKRINTRFDAELVRLRQLWPPGTH</sequence>
<organism evidence="4 5">
    <name type="scientific">Rhodoferax lacus</name>
    <dbReference type="NCBI Taxonomy" id="2184758"/>
    <lineage>
        <taxon>Bacteria</taxon>
        <taxon>Pseudomonadati</taxon>
        <taxon>Pseudomonadota</taxon>
        <taxon>Betaproteobacteria</taxon>
        <taxon>Burkholderiales</taxon>
        <taxon>Comamonadaceae</taxon>
        <taxon>Rhodoferax</taxon>
    </lineage>
</organism>
<name>A0A3E1R6A3_9BURK</name>
<dbReference type="Pfam" id="PF13511">
    <property type="entry name" value="DUF4124"/>
    <property type="match status" value="1"/>
</dbReference>
<proteinExistence type="predicted"/>
<dbReference type="InterPro" id="IPR025392">
    <property type="entry name" value="DUF4124"/>
</dbReference>
<evidence type="ECO:0000256" key="1">
    <source>
        <dbReference type="SAM" id="MobiDB-lite"/>
    </source>
</evidence>
<keyword evidence="5" id="KW-1185">Reference proteome</keyword>
<dbReference type="Proteomes" id="UP000260665">
    <property type="component" value="Unassembled WGS sequence"/>
</dbReference>
<gene>
    <name evidence="4" type="ORF">DIC66_21385</name>
</gene>
<accession>A0A3E1R6A3</accession>
<comment type="caution">
    <text evidence="4">The sequence shown here is derived from an EMBL/GenBank/DDBJ whole genome shotgun (WGS) entry which is preliminary data.</text>
</comment>
<evidence type="ECO:0000259" key="3">
    <source>
        <dbReference type="Pfam" id="PF13511"/>
    </source>
</evidence>
<dbReference type="OrthoDB" id="8895482at2"/>
<protein>
    <submittedName>
        <fullName evidence="4">DUF4124 domain-containing protein</fullName>
    </submittedName>
</protein>